<protein>
    <submittedName>
        <fullName evidence="1">Uncharacterized protein</fullName>
    </submittedName>
</protein>
<reference evidence="1" key="1">
    <citation type="submission" date="2014-09" db="EMBL/GenBank/DDBJ databases">
        <authorList>
            <person name="Magalhaes I.L.F."/>
            <person name="Oliveira U."/>
            <person name="Santos F.R."/>
            <person name="Vidigal T.H.D.A."/>
            <person name="Brescovit A.D."/>
            <person name="Santos A.J."/>
        </authorList>
    </citation>
    <scope>NUCLEOTIDE SEQUENCE</scope>
    <source>
        <tissue evidence="1">Shoot tissue taken approximately 20 cm above the soil surface</tissue>
    </source>
</reference>
<sequence>MAATSCMASGASGCLSLISTASLSRLRRISTSLSPTVSMTSVRPS</sequence>
<name>A0A0A8YCB5_ARUDO</name>
<dbReference type="AlphaFoldDB" id="A0A0A8YCB5"/>
<evidence type="ECO:0000313" key="1">
    <source>
        <dbReference type="EMBL" id="JAD23078.1"/>
    </source>
</evidence>
<dbReference type="EMBL" id="GBRH01274817">
    <property type="protein sequence ID" value="JAD23078.1"/>
    <property type="molecule type" value="Transcribed_RNA"/>
</dbReference>
<reference evidence="1" key="2">
    <citation type="journal article" date="2015" name="Data Brief">
        <title>Shoot transcriptome of the giant reed, Arundo donax.</title>
        <authorList>
            <person name="Barrero R.A."/>
            <person name="Guerrero F.D."/>
            <person name="Moolhuijzen P."/>
            <person name="Goolsby J.A."/>
            <person name="Tidwell J."/>
            <person name="Bellgard S.E."/>
            <person name="Bellgard M.I."/>
        </authorList>
    </citation>
    <scope>NUCLEOTIDE SEQUENCE</scope>
    <source>
        <tissue evidence="1">Shoot tissue taken approximately 20 cm above the soil surface</tissue>
    </source>
</reference>
<organism evidence="1">
    <name type="scientific">Arundo donax</name>
    <name type="common">Giant reed</name>
    <name type="synonym">Donax arundinaceus</name>
    <dbReference type="NCBI Taxonomy" id="35708"/>
    <lineage>
        <taxon>Eukaryota</taxon>
        <taxon>Viridiplantae</taxon>
        <taxon>Streptophyta</taxon>
        <taxon>Embryophyta</taxon>
        <taxon>Tracheophyta</taxon>
        <taxon>Spermatophyta</taxon>
        <taxon>Magnoliopsida</taxon>
        <taxon>Liliopsida</taxon>
        <taxon>Poales</taxon>
        <taxon>Poaceae</taxon>
        <taxon>PACMAD clade</taxon>
        <taxon>Arundinoideae</taxon>
        <taxon>Arundineae</taxon>
        <taxon>Arundo</taxon>
    </lineage>
</organism>
<accession>A0A0A8YCB5</accession>
<proteinExistence type="predicted"/>